<reference evidence="1 2" key="1">
    <citation type="submission" date="2016-07" db="EMBL/GenBank/DDBJ databases">
        <title>Pervasive Adenine N6-methylation of Active Genes in Fungi.</title>
        <authorList>
            <consortium name="DOE Joint Genome Institute"/>
            <person name="Mondo S.J."/>
            <person name="Dannebaum R.O."/>
            <person name="Kuo R.C."/>
            <person name="Labutti K."/>
            <person name="Haridas S."/>
            <person name="Kuo A."/>
            <person name="Salamov A."/>
            <person name="Ahrendt S.R."/>
            <person name="Lipzen A."/>
            <person name="Sullivan W."/>
            <person name="Andreopoulos W.B."/>
            <person name="Clum A."/>
            <person name="Lindquist E."/>
            <person name="Daum C."/>
            <person name="Ramamoorthy G.K."/>
            <person name="Gryganskyi A."/>
            <person name="Culley D."/>
            <person name="Magnuson J.K."/>
            <person name="James T.Y."/>
            <person name="O'Malley M.A."/>
            <person name="Stajich J.E."/>
            <person name="Spatafora J.W."/>
            <person name="Visel A."/>
            <person name="Grigoriev I.V."/>
        </authorList>
    </citation>
    <scope>NUCLEOTIDE SEQUENCE [LARGE SCALE GENOMIC DNA]</scope>
    <source>
        <strain evidence="1 2">CBS 115471</strain>
    </source>
</reference>
<proteinExistence type="predicted"/>
<accession>A0A1Y2A2C7</accession>
<comment type="caution">
    <text evidence="1">The sequence shown here is derived from an EMBL/GenBank/DDBJ whole genome shotgun (WGS) entry which is preliminary data.</text>
</comment>
<dbReference type="Proteomes" id="UP000193144">
    <property type="component" value="Unassembled WGS sequence"/>
</dbReference>
<sequence>MSALECSMRYDCLKLQSRDRKAPVFACMTCVDVIFCEHCYARHISGIGSNTESTEGPRDAKERRLIYVCSPKHEHVKVPPDGWRLNGDVVTIGGGDVSIKSWLEKLHI</sequence>
<gene>
    <name evidence="1" type="ORF">BCR34DRAFT_557810</name>
</gene>
<dbReference type="EMBL" id="MCFA01000020">
    <property type="protein sequence ID" value="ORY16155.1"/>
    <property type="molecule type" value="Genomic_DNA"/>
</dbReference>
<name>A0A1Y2A2C7_9PLEO</name>
<protein>
    <submittedName>
        <fullName evidence="1">Uncharacterized protein</fullName>
    </submittedName>
</protein>
<organism evidence="1 2">
    <name type="scientific">Clohesyomyces aquaticus</name>
    <dbReference type="NCBI Taxonomy" id="1231657"/>
    <lineage>
        <taxon>Eukaryota</taxon>
        <taxon>Fungi</taxon>
        <taxon>Dikarya</taxon>
        <taxon>Ascomycota</taxon>
        <taxon>Pezizomycotina</taxon>
        <taxon>Dothideomycetes</taxon>
        <taxon>Pleosporomycetidae</taxon>
        <taxon>Pleosporales</taxon>
        <taxon>Lindgomycetaceae</taxon>
        <taxon>Clohesyomyces</taxon>
    </lineage>
</organism>
<evidence type="ECO:0000313" key="1">
    <source>
        <dbReference type="EMBL" id="ORY16155.1"/>
    </source>
</evidence>
<dbReference type="OrthoDB" id="3753627at2759"/>
<keyword evidence="2" id="KW-1185">Reference proteome</keyword>
<evidence type="ECO:0000313" key="2">
    <source>
        <dbReference type="Proteomes" id="UP000193144"/>
    </source>
</evidence>
<dbReference type="AlphaFoldDB" id="A0A1Y2A2C7"/>